<dbReference type="PRINTS" id="PR00455">
    <property type="entry name" value="HTHTETR"/>
</dbReference>
<dbReference type="PROSITE" id="PS50977">
    <property type="entry name" value="HTH_TETR_2"/>
    <property type="match status" value="1"/>
</dbReference>
<dbReference type="InterPro" id="IPR050624">
    <property type="entry name" value="HTH-type_Tx_Regulator"/>
</dbReference>
<dbReference type="SUPFAM" id="SSF46689">
    <property type="entry name" value="Homeodomain-like"/>
    <property type="match status" value="1"/>
</dbReference>
<sequence length="190" mass="22828">MKEKIIKTSIELFDEKGFKETSIQEIVETIGVTKGTFYYYYNSKEELLKDICISYIEELLKQQKQILENPNTDCITKLHEIVYMLITNIKSQRRSARIFFREMRHLNDQHLKEIKAKRNQFRKNYQKLIEIGMEKQQFKNHLPPDMLTFAILGITNWSYYWFHPEGEVSEEQLAKIYVDFILNGIQFVDQ</sequence>
<keyword evidence="2 3" id="KW-0238">DNA-binding</keyword>
<dbReference type="Gene3D" id="1.10.10.60">
    <property type="entry name" value="Homeodomain-like"/>
    <property type="match status" value="1"/>
</dbReference>
<proteinExistence type="predicted"/>
<dbReference type="Proteomes" id="UP001225646">
    <property type="component" value="Unassembled WGS sequence"/>
</dbReference>
<dbReference type="SUPFAM" id="SSF48498">
    <property type="entry name" value="Tetracyclin repressor-like, C-terminal domain"/>
    <property type="match status" value="1"/>
</dbReference>
<dbReference type="InterPro" id="IPR041490">
    <property type="entry name" value="KstR2_TetR_C"/>
</dbReference>
<dbReference type="InterPro" id="IPR009057">
    <property type="entry name" value="Homeodomain-like_sf"/>
</dbReference>
<evidence type="ECO:0000313" key="5">
    <source>
        <dbReference type="EMBL" id="MDQ0162692.1"/>
    </source>
</evidence>
<dbReference type="Pfam" id="PF00440">
    <property type="entry name" value="TetR_N"/>
    <property type="match status" value="1"/>
</dbReference>
<evidence type="ECO:0000256" key="3">
    <source>
        <dbReference type="PROSITE-ProRule" id="PRU00335"/>
    </source>
</evidence>
<feature type="DNA-binding region" description="H-T-H motif" evidence="3">
    <location>
        <begin position="22"/>
        <end position="41"/>
    </location>
</feature>
<dbReference type="EMBL" id="JAUSTR010000006">
    <property type="protein sequence ID" value="MDQ0162692.1"/>
    <property type="molecule type" value="Genomic_DNA"/>
</dbReference>
<protein>
    <submittedName>
        <fullName evidence="5">AcrR family transcriptional regulator</fullName>
    </submittedName>
</protein>
<evidence type="ECO:0000259" key="4">
    <source>
        <dbReference type="PROSITE" id="PS50977"/>
    </source>
</evidence>
<dbReference type="PANTHER" id="PTHR43479:SF11">
    <property type="entry name" value="ACREF_ENVCD OPERON REPRESSOR-RELATED"/>
    <property type="match status" value="1"/>
</dbReference>
<accession>A0ABT9VPC2</accession>
<dbReference type="PANTHER" id="PTHR43479">
    <property type="entry name" value="ACREF/ENVCD OPERON REPRESSOR-RELATED"/>
    <property type="match status" value="1"/>
</dbReference>
<reference evidence="5 6" key="1">
    <citation type="submission" date="2023-07" db="EMBL/GenBank/DDBJ databases">
        <title>Genomic Encyclopedia of Type Strains, Phase IV (KMG-IV): sequencing the most valuable type-strain genomes for metagenomic binning, comparative biology and taxonomic classification.</title>
        <authorList>
            <person name="Goeker M."/>
        </authorList>
    </citation>
    <scope>NUCLEOTIDE SEQUENCE [LARGE SCALE GENOMIC DNA]</scope>
    <source>
        <strain evidence="5 6">DSM 19092</strain>
    </source>
</reference>
<dbReference type="InterPro" id="IPR001647">
    <property type="entry name" value="HTH_TetR"/>
</dbReference>
<dbReference type="Gene3D" id="1.10.357.10">
    <property type="entry name" value="Tetracycline Repressor, domain 2"/>
    <property type="match status" value="1"/>
</dbReference>
<evidence type="ECO:0000256" key="1">
    <source>
        <dbReference type="ARBA" id="ARBA00022491"/>
    </source>
</evidence>
<evidence type="ECO:0000256" key="2">
    <source>
        <dbReference type="ARBA" id="ARBA00023125"/>
    </source>
</evidence>
<comment type="caution">
    <text evidence="5">The sequence shown here is derived from an EMBL/GenBank/DDBJ whole genome shotgun (WGS) entry which is preliminary data.</text>
</comment>
<dbReference type="RefSeq" id="WP_044896519.1">
    <property type="nucleotide sequence ID" value="NZ_JAUSTR010000006.1"/>
</dbReference>
<feature type="domain" description="HTH tetR-type" evidence="4">
    <location>
        <begin position="1"/>
        <end position="59"/>
    </location>
</feature>
<dbReference type="InterPro" id="IPR036271">
    <property type="entry name" value="Tet_transcr_reg_TetR-rel_C_sf"/>
</dbReference>
<organism evidence="5 6">
    <name type="scientific">Aeribacillus alveayuensis</name>
    <dbReference type="NCBI Taxonomy" id="279215"/>
    <lineage>
        <taxon>Bacteria</taxon>
        <taxon>Bacillati</taxon>
        <taxon>Bacillota</taxon>
        <taxon>Bacilli</taxon>
        <taxon>Bacillales</taxon>
        <taxon>Bacillaceae</taxon>
        <taxon>Aeribacillus</taxon>
    </lineage>
</organism>
<dbReference type="Pfam" id="PF17932">
    <property type="entry name" value="TetR_C_24"/>
    <property type="match status" value="1"/>
</dbReference>
<gene>
    <name evidence="5" type="ORF">J2S06_001769</name>
</gene>
<keyword evidence="6" id="KW-1185">Reference proteome</keyword>
<evidence type="ECO:0000313" key="6">
    <source>
        <dbReference type="Proteomes" id="UP001225646"/>
    </source>
</evidence>
<name>A0ABT9VPC2_9BACI</name>
<keyword evidence="1" id="KW-0678">Repressor</keyword>